<organism evidence="1 2">
    <name type="scientific">Hygrophoropsis aurantiaca</name>
    <dbReference type="NCBI Taxonomy" id="72124"/>
    <lineage>
        <taxon>Eukaryota</taxon>
        <taxon>Fungi</taxon>
        <taxon>Dikarya</taxon>
        <taxon>Basidiomycota</taxon>
        <taxon>Agaricomycotina</taxon>
        <taxon>Agaricomycetes</taxon>
        <taxon>Agaricomycetidae</taxon>
        <taxon>Boletales</taxon>
        <taxon>Coniophorineae</taxon>
        <taxon>Hygrophoropsidaceae</taxon>
        <taxon>Hygrophoropsis</taxon>
    </lineage>
</organism>
<proteinExistence type="predicted"/>
<comment type="caution">
    <text evidence="1">The sequence shown here is derived from an EMBL/GenBank/DDBJ whole genome shotgun (WGS) entry which is preliminary data.</text>
</comment>
<protein>
    <submittedName>
        <fullName evidence="1">Uncharacterized protein</fullName>
    </submittedName>
</protein>
<gene>
    <name evidence="1" type="ORF">BJ138DRAFT_1067926</name>
</gene>
<dbReference type="EMBL" id="MU267788">
    <property type="protein sequence ID" value="KAH7908947.1"/>
    <property type="molecule type" value="Genomic_DNA"/>
</dbReference>
<reference evidence="1" key="1">
    <citation type="journal article" date="2021" name="New Phytol.">
        <title>Evolutionary innovations through gain and loss of genes in the ectomycorrhizal Boletales.</title>
        <authorList>
            <person name="Wu G."/>
            <person name="Miyauchi S."/>
            <person name="Morin E."/>
            <person name="Kuo A."/>
            <person name="Drula E."/>
            <person name="Varga T."/>
            <person name="Kohler A."/>
            <person name="Feng B."/>
            <person name="Cao Y."/>
            <person name="Lipzen A."/>
            <person name="Daum C."/>
            <person name="Hundley H."/>
            <person name="Pangilinan J."/>
            <person name="Johnson J."/>
            <person name="Barry K."/>
            <person name="LaButti K."/>
            <person name="Ng V."/>
            <person name="Ahrendt S."/>
            <person name="Min B."/>
            <person name="Choi I.G."/>
            <person name="Park H."/>
            <person name="Plett J.M."/>
            <person name="Magnuson J."/>
            <person name="Spatafora J.W."/>
            <person name="Nagy L.G."/>
            <person name="Henrissat B."/>
            <person name="Grigoriev I.V."/>
            <person name="Yang Z.L."/>
            <person name="Xu J."/>
            <person name="Martin F.M."/>
        </authorList>
    </citation>
    <scope>NUCLEOTIDE SEQUENCE</scope>
    <source>
        <strain evidence="1">ATCC 28755</strain>
    </source>
</reference>
<evidence type="ECO:0000313" key="2">
    <source>
        <dbReference type="Proteomes" id="UP000790377"/>
    </source>
</evidence>
<feature type="non-terminal residue" evidence="1">
    <location>
        <position position="580"/>
    </location>
</feature>
<accession>A0ACB8A7B7</accession>
<sequence>MASMNGWQNPPPYESFSENFTILRYTTPPSYCASTKLESPSDAEKYESGPSLRDIRPLSLDSLSLIRPEHTRSWAVNVLSTNGPVGIRAMWQGEALRTMLPVELSEETEVVEYLRYAFFYRAMCAAVCLFLGSTQPGSTESCPSECRLVRRPNSGSSGRPDLQFLRKGKTCCAVECKTRRACDSSNGVDILERLGNGWADWTSWVDGRVALGGFPISDDDDSPVGVSPTIPWEQKAIRVIYQVWHQLLTRECEHSIICNESEFVLAHRTNGSLCISPQYSLELGDGDALRNILTDLSFFIAHSLIARFGVANEYAPAQVPVQGFIPTNIPPLAANCGPIGRSDTERTLRGVPSNPAAGSSASNLHIKAKSYDLYAKTITPLPDPSHTHSPCELVFTTSGCPSAVLPLLRLDQPNSSPLQPSQARRLTLTTSISHGGCSSVFRGHVDGAGVVVKMAEGDDDRKSLENEARIYSILQPLQGSAVPVCFGLFRAGAALYLLMEDCGHRLESFSVLNSPQRHDLLMKATSLHQLGVIHNDLEDRNVLVAGSTLRITDFGESRRGHLCGGVDQCPELGSLACALG</sequence>
<dbReference type="Proteomes" id="UP000790377">
    <property type="component" value="Unassembled WGS sequence"/>
</dbReference>
<keyword evidence="2" id="KW-1185">Reference proteome</keyword>
<name>A0ACB8A7B7_9AGAM</name>
<evidence type="ECO:0000313" key="1">
    <source>
        <dbReference type="EMBL" id="KAH7908947.1"/>
    </source>
</evidence>